<dbReference type="InterPro" id="IPR002525">
    <property type="entry name" value="Transp_IS110-like_N"/>
</dbReference>
<feature type="domain" description="Transposase IS116/IS110/IS902 C-terminal" evidence="2">
    <location>
        <begin position="156"/>
        <end position="237"/>
    </location>
</feature>
<feature type="non-terminal residue" evidence="3">
    <location>
        <position position="1"/>
    </location>
</feature>
<reference evidence="4" key="1">
    <citation type="journal article" date="2019" name="Int. J. Syst. Evol. Microbiol.">
        <title>The Global Catalogue of Microorganisms (GCM) 10K type strain sequencing project: providing services to taxonomists for standard genome sequencing and annotation.</title>
        <authorList>
            <consortium name="The Broad Institute Genomics Platform"/>
            <consortium name="The Broad Institute Genome Sequencing Center for Infectious Disease"/>
            <person name="Wu L."/>
            <person name="Ma J."/>
        </authorList>
    </citation>
    <scope>NUCLEOTIDE SEQUENCE [LARGE SCALE GENOMIC DNA]</scope>
    <source>
        <strain evidence="4">CCUG 59189</strain>
    </source>
</reference>
<dbReference type="NCBIfam" id="NF033542">
    <property type="entry name" value="transpos_IS110"/>
    <property type="match status" value="1"/>
</dbReference>
<comment type="caution">
    <text evidence="3">The sequence shown here is derived from an EMBL/GenBank/DDBJ whole genome shotgun (WGS) entry which is preliminary data.</text>
</comment>
<keyword evidence="4" id="KW-1185">Reference proteome</keyword>
<dbReference type="RefSeq" id="WP_379322143.1">
    <property type="nucleotide sequence ID" value="NZ_JBHTLM010000045.1"/>
</dbReference>
<evidence type="ECO:0000313" key="3">
    <source>
        <dbReference type="EMBL" id="MFD1179721.1"/>
    </source>
</evidence>
<dbReference type="Pfam" id="PF02371">
    <property type="entry name" value="Transposase_20"/>
    <property type="match status" value="1"/>
</dbReference>
<dbReference type="InterPro" id="IPR003346">
    <property type="entry name" value="Transposase_20"/>
</dbReference>
<protein>
    <submittedName>
        <fullName evidence="3">IS110 family transposase</fullName>
    </submittedName>
</protein>
<dbReference type="PANTHER" id="PTHR33055">
    <property type="entry name" value="TRANSPOSASE FOR INSERTION SEQUENCE ELEMENT IS1111A"/>
    <property type="match status" value="1"/>
</dbReference>
<proteinExistence type="predicted"/>
<sequence length="315" mass="35537">DMKDAQWLASLHRCGLIKGSMIPPEHIRDLRDLTRYRRKLVQAATAEKNRIHKVLQDANMKLTTSISDIFGVSGRAILVKVMNGEVLDEAELRSVLKTKLKRKVAEILDALNGKLRLHHRQMLTEHWEHLCFLEQRIETLEARIEQQLAPYAEEVERIDSIPGIDRQAAASIMAEMGPNVADMFATDAQFASWAGVCPGNNESAGKKKSSKTMKGNKHLKGTLCQAAMANYRSNNRIGIHYRHIRKRRGERKASVATAHLILRILFAMMRDKVSYNENDVPVGGGTSQEKTLCHYLKQLQAMGYDVELKAKDQAS</sequence>
<dbReference type="EMBL" id="JBHTLM010000045">
    <property type="protein sequence ID" value="MFD1179721.1"/>
    <property type="molecule type" value="Genomic_DNA"/>
</dbReference>
<dbReference type="PANTHER" id="PTHR33055:SF15">
    <property type="entry name" value="TRANSPOSASE-RELATED"/>
    <property type="match status" value="1"/>
</dbReference>
<dbReference type="Proteomes" id="UP001597262">
    <property type="component" value="Unassembled WGS sequence"/>
</dbReference>
<accession>A0ABW3S4M2</accession>
<evidence type="ECO:0000259" key="2">
    <source>
        <dbReference type="Pfam" id="PF02371"/>
    </source>
</evidence>
<feature type="domain" description="Transposase IS110-like N-terminal" evidence="1">
    <location>
        <begin position="1"/>
        <end position="58"/>
    </location>
</feature>
<evidence type="ECO:0000313" key="4">
    <source>
        <dbReference type="Proteomes" id="UP001597262"/>
    </source>
</evidence>
<evidence type="ECO:0000259" key="1">
    <source>
        <dbReference type="Pfam" id="PF01548"/>
    </source>
</evidence>
<name>A0ABW3S4M2_9BACL</name>
<organism evidence="3 4">
    <name type="scientific">Paenibacillus puldeungensis</name>
    <dbReference type="NCBI Taxonomy" id="696536"/>
    <lineage>
        <taxon>Bacteria</taxon>
        <taxon>Bacillati</taxon>
        <taxon>Bacillota</taxon>
        <taxon>Bacilli</taxon>
        <taxon>Bacillales</taxon>
        <taxon>Paenibacillaceae</taxon>
        <taxon>Paenibacillus</taxon>
    </lineage>
</organism>
<gene>
    <name evidence="3" type="ORF">ACFQ3W_25955</name>
</gene>
<dbReference type="Pfam" id="PF01548">
    <property type="entry name" value="DEDD_Tnp_IS110"/>
    <property type="match status" value="1"/>
</dbReference>
<dbReference type="InterPro" id="IPR047650">
    <property type="entry name" value="Transpos_IS110"/>
</dbReference>